<proteinExistence type="predicted"/>
<dbReference type="STRING" id="521011.Mpal_0410"/>
<evidence type="ECO:0000256" key="2">
    <source>
        <dbReference type="ARBA" id="ARBA00022692"/>
    </source>
</evidence>
<evidence type="ECO:0000256" key="3">
    <source>
        <dbReference type="ARBA" id="ARBA00022989"/>
    </source>
</evidence>
<reference evidence="6 7" key="1">
    <citation type="journal article" date="2015" name="Genome Announc.">
        <title>Complete Genome Sequence of Methanosphaerula palustris E1-9CT, a Hydrogenotrophic Methanogen Isolated from a Minerotrophic Fen Peatland.</title>
        <authorList>
            <person name="Cadillo-Quiroz H."/>
            <person name="Browne P."/>
            <person name="Kyrpides N."/>
            <person name="Woyke T."/>
            <person name="Goodwin L."/>
            <person name="Detter C."/>
            <person name="Yavitt J.B."/>
            <person name="Zinder S.H."/>
        </authorList>
    </citation>
    <scope>NUCLEOTIDE SEQUENCE [LARGE SCALE GENOMIC DNA]</scope>
    <source>
        <strain evidence="7">ATCC BAA-1556 / DSM 19958 / E1-9c</strain>
    </source>
</reference>
<dbReference type="GO" id="GO:0004252">
    <property type="term" value="F:serine-type endopeptidase activity"/>
    <property type="evidence" value="ECO:0007669"/>
    <property type="project" value="InterPro"/>
</dbReference>
<keyword evidence="7" id="KW-1185">Reference proteome</keyword>
<dbReference type="eggNOG" id="arCOG01739">
    <property type="taxonomic scope" value="Archaea"/>
</dbReference>
<dbReference type="KEGG" id="mpl:Mpal_0410"/>
<dbReference type="Proteomes" id="UP000002457">
    <property type="component" value="Chromosome"/>
</dbReference>
<comment type="subcellular location">
    <subcellularLocation>
        <location evidence="1">Membrane</location>
    </subcellularLocation>
</comment>
<dbReference type="InterPro" id="IPR036286">
    <property type="entry name" value="LexA/Signal_pep-like_sf"/>
</dbReference>
<feature type="transmembrane region" description="Helical" evidence="5">
    <location>
        <begin position="185"/>
        <end position="211"/>
    </location>
</feature>
<keyword evidence="4 5" id="KW-0472">Membrane</keyword>
<dbReference type="RefSeq" id="WP_012617103.1">
    <property type="nucleotide sequence ID" value="NC_011832.1"/>
</dbReference>
<dbReference type="InterPro" id="IPR001733">
    <property type="entry name" value="Peptidase_S26B"/>
</dbReference>
<dbReference type="PANTHER" id="PTHR10806:SF6">
    <property type="entry name" value="SIGNAL PEPTIDASE COMPLEX CATALYTIC SUBUNIT SEC11"/>
    <property type="match status" value="1"/>
</dbReference>
<dbReference type="SUPFAM" id="SSF51306">
    <property type="entry name" value="LexA/Signal peptidase"/>
    <property type="match status" value="1"/>
</dbReference>
<dbReference type="GeneID" id="7271436"/>
<name>B8GKA1_METPE</name>
<keyword evidence="3 5" id="KW-1133">Transmembrane helix</keyword>
<dbReference type="OrthoDB" id="4822at2157"/>
<gene>
    <name evidence="6" type="ordered locus">Mpal_0410</name>
</gene>
<dbReference type="EMBL" id="CP001338">
    <property type="protein sequence ID" value="ACL15784.1"/>
    <property type="molecule type" value="Genomic_DNA"/>
</dbReference>
<dbReference type="InterPro" id="IPR019533">
    <property type="entry name" value="Peptidase_S26"/>
</dbReference>
<feature type="transmembrane region" description="Helical" evidence="5">
    <location>
        <begin position="31"/>
        <end position="55"/>
    </location>
</feature>
<dbReference type="HOGENOM" id="CLU_054902_1_1_2"/>
<dbReference type="GO" id="GO:0006465">
    <property type="term" value="P:signal peptide processing"/>
    <property type="evidence" value="ECO:0007669"/>
    <property type="project" value="InterPro"/>
</dbReference>
<dbReference type="CDD" id="cd06530">
    <property type="entry name" value="S26_SPase_I"/>
    <property type="match status" value="1"/>
</dbReference>
<protein>
    <submittedName>
        <fullName evidence="6">Peptidase S26B, signal peptidase</fullName>
    </submittedName>
</protein>
<accession>B8GKA1</accession>
<keyword evidence="2 5" id="KW-0812">Transmembrane</keyword>
<organism evidence="6 7">
    <name type="scientific">Methanosphaerula palustris (strain ATCC BAA-1556 / DSM 19958 / E1-9c)</name>
    <dbReference type="NCBI Taxonomy" id="521011"/>
    <lineage>
        <taxon>Archaea</taxon>
        <taxon>Methanobacteriati</taxon>
        <taxon>Methanobacteriota</taxon>
        <taxon>Stenosarchaea group</taxon>
        <taxon>Methanomicrobia</taxon>
        <taxon>Methanomicrobiales</taxon>
        <taxon>Methanoregulaceae</taxon>
        <taxon>Methanosphaerula</taxon>
    </lineage>
</organism>
<evidence type="ECO:0000313" key="6">
    <source>
        <dbReference type="EMBL" id="ACL15784.1"/>
    </source>
</evidence>
<evidence type="ECO:0000256" key="4">
    <source>
        <dbReference type="ARBA" id="ARBA00023136"/>
    </source>
</evidence>
<sequence>MSGSKDNPEKPSLLTALRTSEEQKFSLARDLIWVVGVVGGIALLLFLVTGTWPAVVTIESESMTPNMNVGDLVLVVQQDRFGALETLEEGALNGYGKYNSLPNNSGQKVYGDVIIYRPNGDTAIHPIIHRAIRYVNDSVAAAAYHASHGGYITKGDHNTIEDQQGGLAGIGQIQPVKPEWVVGKVLFVVPLVGLLPLHLPEVVVVVVVLMLGYELYLRSRRDESGDQKRKKGKRGR</sequence>
<dbReference type="PANTHER" id="PTHR10806">
    <property type="entry name" value="SIGNAL PEPTIDASE COMPLEX CATALYTIC SUBUNIT SEC11"/>
    <property type="match status" value="1"/>
</dbReference>
<evidence type="ECO:0000256" key="1">
    <source>
        <dbReference type="ARBA" id="ARBA00004370"/>
    </source>
</evidence>
<dbReference type="MEROPS" id="S26.017"/>
<dbReference type="Gene3D" id="2.10.109.10">
    <property type="entry name" value="Umud Fragment, subunit A"/>
    <property type="match status" value="1"/>
</dbReference>
<evidence type="ECO:0000313" key="7">
    <source>
        <dbReference type="Proteomes" id="UP000002457"/>
    </source>
</evidence>
<evidence type="ECO:0000256" key="5">
    <source>
        <dbReference type="SAM" id="Phobius"/>
    </source>
</evidence>
<dbReference type="GO" id="GO:0016020">
    <property type="term" value="C:membrane"/>
    <property type="evidence" value="ECO:0007669"/>
    <property type="project" value="UniProtKB-SubCell"/>
</dbReference>
<dbReference type="AlphaFoldDB" id="B8GKA1"/>